<evidence type="ECO:0000256" key="3">
    <source>
        <dbReference type="ARBA" id="ARBA00022452"/>
    </source>
</evidence>
<comment type="subcellular location">
    <subcellularLocation>
        <location evidence="1">Cell outer membrane</location>
    </subcellularLocation>
</comment>
<evidence type="ECO:0000313" key="11">
    <source>
        <dbReference type="Proteomes" id="UP000242915"/>
    </source>
</evidence>
<dbReference type="InterPro" id="IPR010131">
    <property type="entry name" value="MdtP/NodT-like"/>
</dbReference>
<evidence type="ECO:0000256" key="2">
    <source>
        <dbReference type="ARBA" id="ARBA00007613"/>
    </source>
</evidence>
<dbReference type="GO" id="GO:0015562">
    <property type="term" value="F:efflux transmembrane transporter activity"/>
    <property type="evidence" value="ECO:0007669"/>
    <property type="project" value="InterPro"/>
</dbReference>
<comment type="similarity">
    <text evidence="2">Belongs to the outer membrane factor (OMF) (TC 1.B.17) family.</text>
</comment>
<evidence type="ECO:0000256" key="5">
    <source>
        <dbReference type="ARBA" id="ARBA00023136"/>
    </source>
</evidence>
<evidence type="ECO:0000256" key="7">
    <source>
        <dbReference type="ARBA" id="ARBA00023237"/>
    </source>
</evidence>
<reference evidence="11" key="1">
    <citation type="submission" date="2017-06" db="EMBL/GenBank/DDBJ databases">
        <authorList>
            <person name="Varghese N."/>
            <person name="Submissions S."/>
        </authorList>
    </citation>
    <scope>NUCLEOTIDE SEQUENCE [LARGE SCALE GENOMIC DNA]</scope>
    <source>
        <strain evidence="11">CIP 108523</strain>
    </source>
</reference>
<keyword evidence="4" id="KW-0812">Transmembrane</keyword>
<keyword evidence="8" id="KW-0449">Lipoprotein</keyword>
<dbReference type="Proteomes" id="UP000242915">
    <property type="component" value="Unassembled WGS sequence"/>
</dbReference>
<dbReference type="InterPro" id="IPR003423">
    <property type="entry name" value="OMP_efflux"/>
</dbReference>
<dbReference type="Pfam" id="PF02321">
    <property type="entry name" value="OEP"/>
    <property type="match status" value="1"/>
</dbReference>
<dbReference type="GO" id="GO:0016020">
    <property type="term" value="C:membrane"/>
    <property type="evidence" value="ECO:0007669"/>
    <property type="project" value="UniProtKB-SubCell"/>
</dbReference>
<dbReference type="PANTHER" id="PTHR30203:SF24">
    <property type="entry name" value="BLR4935 PROTEIN"/>
    <property type="match status" value="1"/>
</dbReference>
<evidence type="ECO:0000256" key="8">
    <source>
        <dbReference type="ARBA" id="ARBA00023288"/>
    </source>
</evidence>
<dbReference type="EMBL" id="FZOG01000001">
    <property type="protein sequence ID" value="SNR83827.1"/>
    <property type="molecule type" value="Genomic_DNA"/>
</dbReference>
<proteinExistence type="inferred from homology"/>
<keyword evidence="5" id="KW-0472">Membrane</keyword>
<protein>
    <submittedName>
        <fullName evidence="10">Outer membrane protein TolC</fullName>
    </submittedName>
</protein>
<dbReference type="AlphaFoldDB" id="A0A238ZKC8"/>
<organism evidence="10 11">
    <name type="scientific">Pseudomonas segetis</name>
    <dbReference type="NCBI Taxonomy" id="298908"/>
    <lineage>
        <taxon>Bacteria</taxon>
        <taxon>Pseudomonadati</taxon>
        <taxon>Pseudomonadota</taxon>
        <taxon>Gammaproteobacteria</taxon>
        <taxon>Pseudomonadales</taxon>
        <taxon>Pseudomonadaceae</taxon>
        <taxon>Pseudomonas</taxon>
    </lineage>
</organism>
<keyword evidence="9" id="KW-0732">Signal</keyword>
<dbReference type="Gene3D" id="1.20.1600.10">
    <property type="entry name" value="Outer membrane efflux proteins (OEP)"/>
    <property type="match status" value="1"/>
</dbReference>
<name>A0A238ZKC8_9PSED</name>
<evidence type="ECO:0000256" key="4">
    <source>
        <dbReference type="ARBA" id="ARBA00022692"/>
    </source>
</evidence>
<dbReference type="RefSeq" id="WP_089358682.1">
    <property type="nucleotide sequence ID" value="NZ_FZOG01000001.1"/>
</dbReference>
<feature type="signal peptide" evidence="9">
    <location>
        <begin position="1"/>
        <end position="29"/>
    </location>
</feature>
<evidence type="ECO:0000256" key="1">
    <source>
        <dbReference type="ARBA" id="ARBA00004442"/>
    </source>
</evidence>
<keyword evidence="6" id="KW-0564">Palmitate</keyword>
<evidence type="ECO:0000256" key="6">
    <source>
        <dbReference type="ARBA" id="ARBA00023139"/>
    </source>
</evidence>
<evidence type="ECO:0000313" key="10">
    <source>
        <dbReference type="EMBL" id="SNR83827.1"/>
    </source>
</evidence>
<keyword evidence="11" id="KW-1185">Reference proteome</keyword>
<gene>
    <name evidence="10" type="ORF">SAMN05216255_0499</name>
</gene>
<keyword evidence="7" id="KW-0998">Cell outer membrane</keyword>
<dbReference type="SUPFAM" id="SSF56954">
    <property type="entry name" value="Outer membrane efflux proteins (OEP)"/>
    <property type="match status" value="1"/>
</dbReference>
<evidence type="ECO:0000256" key="9">
    <source>
        <dbReference type="SAM" id="SignalP"/>
    </source>
</evidence>
<dbReference type="PANTHER" id="PTHR30203">
    <property type="entry name" value="OUTER MEMBRANE CATION EFFLUX PROTEIN"/>
    <property type="match status" value="1"/>
</dbReference>
<keyword evidence="3" id="KW-1134">Transmembrane beta strand</keyword>
<sequence length="418" mass="46671">MKLRYPCLRTLASAFVAVLATQLSDGAYALSLAEAMREAERDAPSLAAQAAQLEAARNNAIPAGELPDPKLLLGLQNFPINGPDRGELNAVPMTSTKIGVMQQMLNSDKRGARIDTAKASVERASIEAQIERLNVRRETAMAWISTLALERKIALFKTLYAENQLLGKAVQARLASGNGQTADAVAPKIQAAMLEEQEDQLHQELAQQRAALRRWVGLRANEKLTGSMPNWPVDAQHYTHNLARHPELAAYEPMAREKEAQLRQAKAEKKSDWSWEVAYQNRDQDFGDMVSLQLSIDLPVFSGSRQDPKIAARHSELDKIEAEYQAQLRMHTQQLEDNLATYQRLDRAFKRNQATLIPLARDRLKLAMADYRAARNQLSAVISARQGLIEAQLKQIDIEQQRALTSARLYFTDIEAGL</sequence>
<accession>A0A238ZKC8</accession>
<feature type="chain" id="PRO_5013167438" evidence="9">
    <location>
        <begin position="30"/>
        <end position="418"/>
    </location>
</feature>